<comment type="caution">
    <text evidence="1">The sequence shown here is derived from an EMBL/GenBank/DDBJ whole genome shotgun (WGS) entry which is preliminary data.</text>
</comment>
<evidence type="ECO:0000313" key="1">
    <source>
        <dbReference type="EMBL" id="MFC6153745.1"/>
    </source>
</evidence>
<proteinExistence type="predicted"/>
<dbReference type="Proteomes" id="UP001596098">
    <property type="component" value="Unassembled WGS sequence"/>
</dbReference>
<evidence type="ECO:0000313" key="2">
    <source>
        <dbReference type="Proteomes" id="UP001596098"/>
    </source>
</evidence>
<keyword evidence="2" id="KW-1185">Reference proteome</keyword>
<accession>A0ABW1QYQ2</accession>
<dbReference type="RefSeq" id="WP_164878727.1">
    <property type="nucleotide sequence ID" value="NZ_CP034929.1"/>
</dbReference>
<gene>
    <name evidence="1" type="ORF">ACFPWU_08730</name>
</gene>
<protein>
    <submittedName>
        <fullName evidence="1">Uncharacterized protein</fullName>
    </submittedName>
</protein>
<organism evidence="1 2">
    <name type="scientific">Nocardioides yefusunii</name>
    <dbReference type="NCBI Taxonomy" id="2500546"/>
    <lineage>
        <taxon>Bacteria</taxon>
        <taxon>Bacillati</taxon>
        <taxon>Actinomycetota</taxon>
        <taxon>Actinomycetes</taxon>
        <taxon>Propionibacteriales</taxon>
        <taxon>Nocardioidaceae</taxon>
        <taxon>Nocardioides</taxon>
    </lineage>
</organism>
<name>A0ABW1QYQ2_9ACTN</name>
<reference evidence="2" key="1">
    <citation type="journal article" date="2019" name="Int. J. Syst. Evol. Microbiol.">
        <title>The Global Catalogue of Microorganisms (GCM) 10K type strain sequencing project: providing services to taxonomists for standard genome sequencing and annotation.</title>
        <authorList>
            <consortium name="The Broad Institute Genomics Platform"/>
            <consortium name="The Broad Institute Genome Sequencing Center for Infectious Disease"/>
            <person name="Wu L."/>
            <person name="Ma J."/>
        </authorList>
    </citation>
    <scope>NUCLEOTIDE SEQUENCE [LARGE SCALE GENOMIC DNA]</scope>
    <source>
        <strain evidence="2">DFY28</strain>
    </source>
</reference>
<dbReference type="EMBL" id="JBHSQI010000004">
    <property type="protein sequence ID" value="MFC6153745.1"/>
    <property type="molecule type" value="Genomic_DNA"/>
</dbReference>
<sequence>MKMKKLLLIVFVAFLLFWLFQDPSGMAAALESLFTKAWDLCAGFFDSVLSFVRELG</sequence>